<keyword evidence="3" id="KW-0833">Ubl conjugation pathway</keyword>
<dbReference type="SMART" id="SM00512">
    <property type="entry name" value="Skp1"/>
    <property type="match status" value="1"/>
</dbReference>
<dbReference type="InterPro" id="IPR036296">
    <property type="entry name" value="SKP1-like_dim_sf"/>
</dbReference>
<protein>
    <submittedName>
        <fullName evidence="4">Suppressor of kinetochore protein mutant</fullName>
    </submittedName>
</protein>
<dbReference type="SUPFAM" id="SSF81382">
    <property type="entry name" value="Skp1 dimerisation domain-like"/>
    <property type="match status" value="1"/>
</dbReference>
<dbReference type="AlphaFoldDB" id="A0ABD3BNZ2"/>
<comment type="caution">
    <text evidence="4">The sequence shown here is derived from an EMBL/GenBank/DDBJ whole genome shotgun (WGS) entry which is preliminary data.</text>
</comment>
<dbReference type="PANTHER" id="PTHR11165">
    <property type="entry name" value="SKP1"/>
    <property type="match status" value="1"/>
</dbReference>
<evidence type="ECO:0000256" key="1">
    <source>
        <dbReference type="ARBA" id="ARBA00004906"/>
    </source>
</evidence>
<dbReference type="Gene3D" id="3.30.710.10">
    <property type="entry name" value="Potassium Channel Kv1.1, Chain A"/>
    <property type="match status" value="1"/>
</dbReference>
<name>A0ABD3BNZ2_9LAMI</name>
<sequence length="176" mass="20702">MAAAKLRIRVEEEVFLISGPAAKLSGTIRTMLEDCDGYLITLPNIGRRTFPMIISYLEKHADVNLTDQERWNFDREFASSETDLDILRKLMIDAYYLKIETLQRVLAPKMADLLKIYSKSWIYEELRQEFEFETPGWKEELVETVLEIDWAAEDAVVRRMHEQEELEQQAKKINIQ</sequence>
<dbReference type="EMBL" id="JAVIJP010000081">
    <property type="protein sequence ID" value="KAL3618415.1"/>
    <property type="molecule type" value="Genomic_DNA"/>
</dbReference>
<dbReference type="SUPFAM" id="SSF54695">
    <property type="entry name" value="POZ domain"/>
    <property type="match status" value="1"/>
</dbReference>
<keyword evidence="5" id="KW-1185">Reference proteome</keyword>
<dbReference type="InterPro" id="IPR001232">
    <property type="entry name" value="SKP1-like"/>
</dbReference>
<gene>
    <name evidence="4" type="primary">SKP1_2</name>
    <name evidence="4" type="ORF">CASFOL_038736</name>
</gene>
<comment type="pathway">
    <text evidence="1">Protein modification; protein ubiquitination.</text>
</comment>
<proteinExistence type="inferred from homology"/>
<dbReference type="InterPro" id="IPR016897">
    <property type="entry name" value="SKP1"/>
</dbReference>
<dbReference type="Proteomes" id="UP001632038">
    <property type="component" value="Unassembled WGS sequence"/>
</dbReference>
<dbReference type="GO" id="GO:0009867">
    <property type="term" value="P:jasmonic acid mediated signaling pathway"/>
    <property type="evidence" value="ECO:0007669"/>
    <property type="project" value="UniProtKB-ARBA"/>
</dbReference>
<dbReference type="InterPro" id="IPR011333">
    <property type="entry name" value="SKP1/BTB/POZ_sf"/>
</dbReference>
<evidence type="ECO:0000313" key="5">
    <source>
        <dbReference type="Proteomes" id="UP001632038"/>
    </source>
</evidence>
<evidence type="ECO:0000256" key="2">
    <source>
        <dbReference type="ARBA" id="ARBA00009993"/>
    </source>
</evidence>
<comment type="similarity">
    <text evidence="2">Belongs to the SKP1 family.</text>
</comment>
<reference evidence="5" key="1">
    <citation type="journal article" date="2024" name="IScience">
        <title>Strigolactones Initiate the Formation of Haustorium-like Structures in Castilleja.</title>
        <authorList>
            <person name="Buerger M."/>
            <person name="Peterson D."/>
            <person name="Chory J."/>
        </authorList>
    </citation>
    <scope>NUCLEOTIDE SEQUENCE [LARGE SCALE GENOMIC DNA]</scope>
</reference>
<organism evidence="4 5">
    <name type="scientific">Castilleja foliolosa</name>
    <dbReference type="NCBI Taxonomy" id="1961234"/>
    <lineage>
        <taxon>Eukaryota</taxon>
        <taxon>Viridiplantae</taxon>
        <taxon>Streptophyta</taxon>
        <taxon>Embryophyta</taxon>
        <taxon>Tracheophyta</taxon>
        <taxon>Spermatophyta</taxon>
        <taxon>Magnoliopsida</taxon>
        <taxon>eudicotyledons</taxon>
        <taxon>Gunneridae</taxon>
        <taxon>Pentapetalae</taxon>
        <taxon>asterids</taxon>
        <taxon>lamiids</taxon>
        <taxon>Lamiales</taxon>
        <taxon>Orobanchaceae</taxon>
        <taxon>Pedicularideae</taxon>
        <taxon>Castillejinae</taxon>
        <taxon>Castilleja</taxon>
    </lineage>
</organism>
<evidence type="ECO:0000313" key="4">
    <source>
        <dbReference type="EMBL" id="KAL3618415.1"/>
    </source>
</evidence>
<evidence type="ECO:0000256" key="3">
    <source>
        <dbReference type="ARBA" id="ARBA00022786"/>
    </source>
</evidence>
<accession>A0ABD3BNZ2</accession>